<dbReference type="Proteomes" id="UP001242368">
    <property type="component" value="Unassembled WGS sequence"/>
</dbReference>
<reference evidence="2" key="1">
    <citation type="journal article" date="2019" name="Int. J. Syst. Evol. Microbiol.">
        <title>The Global Catalogue of Microorganisms (GCM) 10K type strain sequencing project: providing services to taxonomists for standard genome sequencing and annotation.</title>
        <authorList>
            <consortium name="The Broad Institute Genomics Platform"/>
            <consortium name="The Broad Institute Genome Sequencing Center for Infectious Disease"/>
            <person name="Wu L."/>
            <person name="Ma J."/>
        </authorList>
    </citation>
    <scope>NUCLEOTIDE SEQUENCE [LARGE SCALE GENOMIC DNA]</scope>
    <source>
        <strain evidence="2">CECT 7184</strain>
    </source>
</reference>
<dbReference type="RefSeq" id="WP_290362157.1">
    <property type="nucleotide sequence ID" value="NZ_JAUFQU010000001.1"/>
</dbReference>
<accession>A0ABT8CP95</accession>
<comment type="caution">
    <text evidence="1">The sequence shown here is derived from an EMBL/GenBank/DDBJ whole genome shotgun (WGS) entry which is preliminary data.</text>
</comment>
<keyword evidence="2" id="KW-1185">Reference proteome</keyword>
<proteinExistence type="predicted"/>
<evidence type="ECO:0000313" key="1">
    <source>
        <dbReference type="EMBL" id="MDN3706020.1"/>
    </source>
</evidence>
<sequence length="41" mass="4701">MRIICKSHTVHVENSSNLFFNISSHPFQSPHQILSNPLINL</sequence>
<organism evidence="1 2">
    <name type="scientific">Paenimyroides ceti</name>
    <dbReference type="NCBI Taxonomy" id="395087"/>
    <lineage>
        <taxon>Bacteria</taxon>
        <taxon>Pseudomonadati</taxon>
        <taxon>Bacteroidota</taxon>
        <taxon>Flavobacteriia</taxon>
        <taxon>Flavobacteriales</taxon>
        <taxon>Flavobacteriaceae</taxon>
        <taxon>Paenimyroides</taxon>
    </lineage>
</organism>
<evidence type="ECO:0000313" key="2">
    <source>
        <dbReference type="Proteomes" id="UP001242368"/>
    </source>
</evidence>
<name>A0ABT8CP95_9FLAO</name>
<protein>
    <submittedName>
        <fullName evidence="1">Uncharacterized protein</fullName>
    </submittedName>
</protein>
<gene>
    <name evidence="1" type="ORF">QW060_02615</name>
</gene>
<dbReference type="EMBL" id="JAUFQU010000001">
    <property type="protein sequence ID" value="MDN3706020.1"/>
    <property type="molecule type" value="Genomic_DNA"/>
</dbReference>